<dbReference type="EnsemblProtists" id="EOD35675">
    <property type="protein sequence ID" value="EOD35675"/>
    <property type="gene ID" value="EMIHUDRAFT_440953"/>
</dbReference>
<evidence type="ECO:0000256" key="2">
    <source>
        <dbReference type="SAM" id="Phobius"/>
    </source>
</evidence>
<dbReference type="AlphaFoldDB" id="A0A0D3KIU0"/>
<dbReference type="RefSeq" id="XP_005788104.1">
    <property type="nucleotide sequence ID" value="XM_005788047.1"/>
</dbReference>
<evidence type="ECO:0000313" key="3">
    <source>
        <dbReference type="EnsemblProtists" id="EOD35675"/>
    </source>
</evidence>
<dbReference type="HOGENOM" id="CLU_1780951_0_0_1"/>
<organism evidence="3 4">
    <name type="scientific">Emiliania huxleyi (strain CCMP1516)</name>
    <dbReference type="NCBI Taxonomy" id="280463"/>
    <lineage>
        <taxon>Eukaryota</taxon>
        <taxon>Haptista</taxon>
        <taxon>Haptophyta</taxon>
        <taxon>Prymnesiophyceae</taxon>
        <taxon>Isochrysidales</taxon>
        <taxon>Noelaerhabdaceae</taxon>
        <taxon>Emiliania</taxon>
    </lineage>
</organism>
<dbReference type="Proteomes" id="UP000013827">
    <property type="component" value="Unassembled WGS sequence"/>
</dbReference>
<accession>A0A0D3KIU0</accession>
<name>A0A0D3KIU0_EMIH1</name>
<sequence length="146" mass="15628">MPPDLASPSARCRWPHLAPRAGPRRLAAPRAPCALHRAFRSHHTALSEALCAAPTRRTPPLQTMFRFLLIALCLALASALMAPVAMPSKVGVSKVLMSEGGKGFGGGEATRDPEPTEIDPNDPKGKQQAIHKAESFAEYLAKRQAS</sequence>
<keyword evidence="2" id="KW-1133">Transmembrane helix</keyword>
<reference evidence="3" key="2">
    <citation type="submission" date="2024-10" db="UniProtKB">
        <authorList>
            <consortium name="EnsemblProtists"/>
        </authorList>
    </citation>
    <scope>IDENTIFICATION</scope>
</reference>
<keyword evidence="4" id="KW-1185">Reference proteome</keyword>
<reference evidence="4" key="1">
    <citation type="journal article" date="2013" name="Nature">
        <title>Pan genome of the phytoplankton Emiliania underpins its global distribution.</title>
        <authorList>
            <person name="Read B.A."/>
            <person name="Kegel J."/>
            <person name="Klute M.J."/>
            <person name="Kuo A."/>
            <person name="Lefebvre S.C."/>
            <person name="Maumus F."/>
            <person name="Mayer C."/>
            <person name="Miller J."/>
            <person name="Monier A."/>
            <person name="Salamov A."/>
            <person name="Young J."/>
            <person name="Aguilar M."/>
            <person name="Claverie J.M."/>
            <person name="Frickenhaus S."/>
            <person name="Gonzalez K."/>
            <person name="Herman E.K."/>
            <person name="Lin Y.C."/>
            <person name="Napier J."/>
            <person name="Ogata H."/>
            <person name="Sarno A.F."/>
            <person name="Shmutz J."/>
            <person name="Schroeder D."/>
            <person name="de Vargas C."/>
            <person name="Verret F."/>
            <person name="von Dassow P."/>
            <person name="Valentin K."/>
            <person name="Van de Peer Y."/>
            <person name="Wheeler G."/>
            <person name="Dacks J.B."/>
            <person name="Delwiche C.F."/>
            <person name="Dyhrman S.T."/>
            <person name="Glockner G."/>
            <person name="John U."/>
            <person name="Richards T."/>
            <person name="Worden A.Z."/>
            <person name="Zhang X."/>
            <person name="Grigoriev I.V."/>
            <person name="Allen A.E."/>
            <person name="Bidle K."/>
            <person name="Borodovsky M."/>
            <person name="Bowler C."/>
            <person name="Brownlee C."/>
            <person name="Cock J.M."/>
            <person name="Elias M."/>
            <person name="Gladyshev V.N."/>
            <person name="Groth M."/>
            <person name="Guda C."/>
            <person name="Hadaegh A."/>
            <person name="Iglesias-Rodriguez M.D."/>
            <person name="Jenkins J."/>
            <person name="Jones B.M."/>
            <person name="Lawson T."/>
            <person name="Leese F."/>
            <person name="Lindquist E."/>
            <person name="Lobanov A."/>
            <person name="Lomsadze A."/>
            <person name="Malik S.B."/>
            <person name="Marsh M.E."/>
            <person name="Mackinder L."/>
            <person name="Mock T."/>
            <person name="Mueller-Roeber B."/>
            <person name="Pagarete A."/>
            <person name="Parker M."/>
            <person name="Probert I."/>
            <person name="Quesneville H."/>
            <person name="Raines C."/>
            <person name="Rensing S.A."/>
            <person name="Riano-Pachon D.M."/>
            <person name="Richier S."/>
            <person name="Rokitta S."/>
            <person name="Shiraiwa Y."/>
            <person name="Soanes D.M."/>
            <person name="van der Giezen M."/>
            <person name="Wahlund T.M."/>
            <person name="Williams B."/>
            <person name="Wilson W."/>
            <person name="Wolfe G."/>
            <person name="Wurch L.L."/>
        </authorList>
    </citation>
    <scope>NUCLEOTIDE SEQUENCE</scope>
</reference>
<feature type="compositionally biased region" description="Basic and acidic residues" evidence="1">
    <location>
        <begin position="121"/>
        <end position="130"/>
    </location>
</feature>
<keyword evidence="2" id="KW-0472">Membrane</keyword>
<dbReference type="KEGG" id="ehx:EMIHUDRAFT_440953"/>
<protein>
    <submittedName>
        <fullName evidence="3">Uncharacterized protein</fullName>
    </submittedName>
</protein>
<dbReference type="GeneID" id="17280946"/>
<dbReference type="PaxDb" id="2903-EOD35675"/>
<feature type="region of interest" description="Disordered" evidence="1">
    <location>
        <begin position="101"/>
        <end position="130"/>
    </location>
</feature>
<keyword evidence="2" id="KW-0812">Transmembrane</keyword>
<evidence type="ECO:0000256" key="1">
    <source>
        <dbReference type="SAM" id="MobiDB-lite"/>
    </source>
</evidence>
<proteinExistence type="predicted"/>
<feature type="transmembrane region" description="Helical" evidence="2">
    <location>
        <begin position="64"/>
        <end position="86"/>
    </location>
</feature>
<evidence type="ECO:0000313" key="4">
    <source>
        <dbReference type="Proteomes" id="UP000013827"/>
    </source>
</evidence>